<evidence type="ECO:0000256" key="1">
    <source>
        <dbReference type="SAM" id="MobiDB-lite"/>
    </source>
</evidence>
<dbReference type="GeneID" id="101834794"/>
<feature type="region of interest" description="Disordered" evidence="1">
    <location>
        <begin position="236"/>
        <end position="267"/>
    </location>
</feature>
<protein>
    <submittedName>
        <fullName evidence="3">Krueppel-like factor 14</fullName>
    </submittedName>
</protein>
<accession>A0ABM2X918</accession>
<organism evidence="2 3">
    <name type="scientific">Mesocricetus auratus</name>
    <name type="common">Golden hamster</name>
    <dbReference type="NCBI Taxonomy" id="10036"/>
    <lineage>
        <taxon>Eukaryota</taxon>
        <taxon>Metazoa</taxon>
        <taxon>Chordata</taxon>
        <taxon>Craniata</taxon>
        <taxon>Vertebrata</taxon>
        <taxon>Euteleostomi</taxon>
        <taxon>Mammalia</taxon>
        <taxon>Eutheria</taxon>
        <taxon>Euarchontoglires</taxon>
        <taxon>Glires</taxon>
        <taxon>Rodentia</taxon>
        <taxon>Myomorpha</taxon>
        <taxon>Muroidea</taxon>
        <taxon>Cricetidae</taxon>
        <taxon>Cricetinae</taxon>
        <taxon>Mesocricetus</taxon>
    </lineage>
</organism>
<gene>
    <name evidence="3" type="primary">LOC101834794</name>
</gene>
<keyword evidence="2" id="KW-1185">Reference proteome</keyword>
<feature type="region of interest" description="Disordered" evidence="1">
    <location>
        <begin position="115"/>
        <end position="154"/>
    </location>
</feature>
<name>A0ABM2X918_MESAU</name>
<sequence length="320" mass="33064">MEESSHPVAALVMASKVHVAATCCCNPSHRESASPFSLHSASLGSRSLILGTRLRPRPPGPLPSSDVEVEGGALAGKTSLPLTPPPPELPSYLPPPPCSCPPLCRNPAPSASAWASRSESLGNRAGSADPGQGNPRASSAFAPRGGGCTDPPQSWPADPVGWLAKCLKSADRGCLAAPPLRGPRRRRPFFLPRWCAPLSLRPGEQPSTAVAVAAEIFPPSPGAGHEAPPGIACRQPSHAHLASRRRGHEQHDRASLLGGQPQRPAASGSLLLGRMKQEPAATFLSSFSPSSGSRAPGPGRAVALLRALRAPHLPPDALLG</sequence>
<dbReference type="Proteomes" id="UP000886700">
    <property type="component" value="Unplaced"/>
</dbReference>
<proteinExistence type="predicted"/>
<evidence type="ECO:0000313" key="3">
    <source>
        <dbReference type="RefSeq" id="XP_040599335.1"/>
    </source>
</evidence>
<dbReference type="RefSeq" id="XP_040599335.1">
    <property type="nucleotide sequence ID" value="XM_040743401.1"/>
</dbReference>
<reference evidence="3" key="1">
    <citation type="submission" date="2025-08" db="UniProtKB">
        <authorList>
            <consortium name="RefSeq"/>
        </authorList>
    </citation>
    <scope>IDENTIFICATION</scope>
    <source>
        <tissue evidence="3">Liver</tissue>
    </source>
</reference>
<evidence type="ECO:0000313" key="2">
    <source>
        <dbReference type="Proteomes" id="UP000886700"/>
    </source>
</evidence>